<reference evidence="7 8" key="1">
    <citation type="journal article" date="2010" name="Science">
        <title>Genomic comparison of the ants Camponotus floridanus and Harpegnathos saltator.</title>
        <authorList>
            <person name="Bonasio R."/>
            <person name="Zhang G."/>
            <person name="Ye C."/>
            <person name="Mutti N.S."/>
            <person name="Fang X."/>
            <person name="Qin N."/>
            <person name="Donahue G."/>
            <person name="Yang P."/>
            <person name="Li Q."/>
            <person name="Li C."/>
            <person name="Zhang P."/>
            <person name="Huang Z."/>
            <person name="Berger S.L."/>
            <person name="Reinberg D."/>
            <person name="Wang J."/>
            <person name="Liebig J."/>
        </authorList>
    </citation>
    <scope>NUCLEOTIDE SEQUENCE [LARGE SCALE GENOMIC DNA]</scope>
    <source>
        <strain evidence="7 8">R22 G/1</strain>
    </source>
</reference>
<dbReference type="Gene3D" id="2.130.10.10">
    <property type="entry name" value="YVTN repeat-like/Quinoprotein amine dehydrogenase"/>
    <property type="match status" value="3"/>
</dbReference>
<dbReference type="OrthoDB" id="308449at2759"/>
<feature type="region of interest" description="Disordered" evidence="6">
    <location>
        <begin position="415"/>
        <end position="517"/>
    </location>
</feature>
<feature type="coiled-coil region" evidence="5">
    <location>
        <begin position="321"/>
        <end position="390"/>
    </location>
</feature>
<evidence type="ECO:0000256" key="2">
    <source>
        <dbReference type="ARBA" id="ARBA00022737"/>
    </source>
</evidence>
<evidence type="ECO:0000256" key="3">
    <source>
        <dbReference type="ARBA" id="ARBA00045213"/>
    </source>
</evidence>
<dbReference type="STRING" id="610380.E2BED9"/>
<dbReference type="GO" id="GO:0016301">
    <property type="term" value="F:kinase activity"/>
    <property type="evidence" value="ECO:0007669"/>
    <property type="project" value="UniProtKB-KW"/>
</dbReference>
<dbReference type="InterPro" id="IPR001680">
    <property type="entry name" value="WD40_rpt"/>
</dbReference>
<proteinExistence type="predicted"/>
<dbReference type="KEGG" id="hst:105181890"/>
<keyword evidence="2" id="KW-0677">Repeat</keyword>
<sequence length="517" mass="59154">MPYMDSRVTDPFEIIVGTYEQYLLGYKVQNIVNEYKVEKSFATHSHVASIRSVTSSKNYLASAGADDIVCLYDLRNRKETGKLMFHNDTINCLAFTPEASHLFTCSNDGSIAAVRCGNWQIEKHWQKAHKGLAVNTLAIHPTGKLALSTGMDGALRTWNLVKGRQAYAINLIPRMKYNAKNITIIRWNPNGDKYLLAINQEIYVYFVETAGVHSEFTFESKIVCVEFLNDNMIAAGFENGQIKFCDLRTKSPTLEMTAHDIRVKCIANINNLLVSASSSGEIKLWKYSEHNLNMLQSVNCGARITCLALALTYGNLVQPKQEELEKEKKVKKESTLRLKQEVIIEDEGETEVVDIASPKIKTKHKNKRVIENLEDDVQDLKKKASKSKEIVITKKKKRKRDKSFEKEEDVIDKPRKKMLLKTNEPKISNKKRQKDNTVSEDIFPTKKVKKTNIMEQLPTSCIKRKEKLSMTMDTLSEDGPPRKKRKKKIFSQEEVVPKNKRKGHTHTMKKIRKIKIN</sequence>
<dbReference type="SUPFAM" id="SSF50978">
    <property type="entry name" value="WD40 repeat-like"/>
    <property type="match status" value="1"/>
</dbReference>
<dbReference type="PANTHER" id="PTHR44675">
    <property type="entry name" value="PAK1 INTERACTING PROTEIN 1"/>
    <property type="match status" value="1"/>
</dbReference>
<comment type="function">
    <text evidence="3">Negatively regulates the PAK1 kinase. PAK1 is a member of the PAK kinase family, which has been shown to play a positive role in the regulation of signaling pathways involving MAPK8 and RELA. PAK1 exists as an inactive homodimer, which is activated by binding of small GTPases such as CDC42 to an N-terminal regulatory domain. PAK1IP1 also binds to the N-terminus of PAK1, and inhibits the specific activation of PAK1 by CDC42. May be involved in ribosomal large subunit assembly.</text>
</comment>
<dbReference type="InParanoid" id="E2BED9"/>
<dbReference type="PANTHER" id="PTHR44675:SF1">
    <property type="entry name" value="P21-ACTIVATED PROTEIN KINASE-INTERACTING PROTEIN 1"/>
    <property type="match status" value="1"/>
</dbReference>
<keyword evidence="7" id="KW-0418">Kinase</keyword>
<evidence type="ECO:0000256" key="1">
    <source>
        <dbReference type="ARBA" id="ARBA00022574"/>
    </source>
</evidence>
<dbReference type="FunCoup" id="E2BED9">
    <property type="interactions" value="1605"/>
</dbReference>
<dbReference type="InterPro" id="IPR019775">
    <property type="entry name" value="WD40_repeat_CS"/>
</dbReference>
<evidence type="ECO:0000256" key="4">
    <source>
        <dbReference type="PROSITE-ProRule" id="PRU00221"/>
    </source>
</evidence>
<dbReference type="InterPro" id="IPR036322">
    <property type="entry name" value="WD40_repeat_dom_sf"/>
</dbReference>
<name>E2BED9_HARSA</name>
<dbReference type="PROSITE" id="PS00678">
    <property type="entry name" value="WD_REPEATS_1"/>
    <property type="match status" value="1"/>
</dbReference>
<evidence type="ECO:0000256" key="5">
    <source>
        <dbReference type="SAM" id="Coils"/>
    </source>
</evidence>
<evidence type="ECO:0000256" key="6">
    <source>
        <dbReference type="SAM" id="MobiDB-lite"/>
    </source>
</evidence>
<accession>E2BED9</accession>
<dbReference type="PROSITE" id="PS50082">
    <property type="entry name" value="WD_REPEATS_2"/>
    <property type="match status" value="2"/>
</dbReference>
<dbReference type="Pfam" id="PF00400">
    <property type="entry name" value="WD40"/>
    <property type="match status" value="3"/>
</dbReference>
<feature type="repeat" description="WD" evidence="4">
    <location>
        <begin position="134"/>
        <end position="168"/>
    </location>
</feature>
<dbReference type="InterPro" id="IPR051959">
    <property type="entry name" value="PAK1-Kinase_Regulator"/>
</dbReference>
<dbReference type="SMART" id="SM00320">
    <property type="entry name" value="WD40"/>
    <property type="match status" value="5"/>
</dbReference>
<dbReference type="PhylomeDB" id="E2BED9"/>
<dbReference type="Proteomes" id="UP000008237">
    <property type="component" value="Unassembled WGS sequence"/>
</dbReference>
<evidence type="ECO:0000313" key="7">
    <source>
        <dbReference type="EMBL" id="EFN85984.1"/>
    </source>
</evidence>
<protein>
    <submittedName>
        <fullName evidence="7">p21-activated protein kinase-interacting protein 1-like</fullName>
    </submittedName>
</protein>
<gene>
    <name evidence="7" type="ORF">EAI_07909</name>
</gene>
<dbReference type="InterPro" id="IPR015943">
    <property type="entry name" value="WD40/YVTN_repeat-like_dom_sf"/>
</dbReference>
<organism evidence="8">
    <name type="scientific">Harpegnathos saltator</name>
    <name type="common">Jerdon's jumping ant</name>
    <dbReference type="NCBI Taxonomy" id="610380"/>
    <lineage>
        <taxon>Eukaryota</taxon>
        <taxon>Metazoa</taxon>
        <taxon>Ecdysozoa</taxon>
        <taxon>Arthropoda</taxon>
        <taxon>Hexapoda</taxon>
        <taxon>Insecta</taxon>
        <taxon>Pterygota</taxon>
        <taxon>Neoptera</taxon>
        <taxon>Endopterygota</taxon>
        <taxon>Hymenoptera</taxon>
        <taxon>Apocrita</taxon>
        <taxon>Aculeata</taxon>
        <taxon>Formicoidea</taxon>
        <taxon>Formicidae</taxon>
        <taxon>Ponerinae</taxon>
        <taxon>Ponerini</taxon>
        <taxon>Harpegnathos</taxon>
    </lineage>
</organism>
<feature type="repeat" description="WD" evidence="4">
    <location>
        <begin position="83"/>
        <end position="111"/>
    </location>
</feature>
<keyword evidence="7" id="KW-0808">Transferase</keyword>
<dbReference type="AlphaFoldDB" id="E2BED9"/>
<keyword evidence="5" id="KW-0175">Coiled coil</keyword>
<evidence type="ECO:0000313" key="8">
    <source>
        <dbReference type="Proteomes" id="UP000008237"/>
    </source>
</evidence>
<dbReference type="OMA" id="HQFASIY"/>
<keyword evidence="8" id="KW-1185">Reference proteome</keyword>
<feature type="compositionally biased region" description="Basic residues" evidence="6">
    <location>
        <begin position="498"/>
        <end position="517"/>
    </location>
</feature>
<dbReference type="EMBL" id="GL447768">
    <property type="protein sequence ID" value="EFN85984.1"/>
    <property type="molecule type" value="Genomic_DNA"/>
</dbReference>
<keyword evidence="1 4" id="KW-0853">WD repeat</keyword>